<dbReference type="AlphaFoldDB" id="A0A811ZBI2"/>
<evidence type="ECO:0000313" key="2">
    <source>
        <dbReference type="Proteomes" id="UP000645828"/>
    </source>
</evidence>
<protein>
    <submittedName>
        <fullName evidence="1">(raccoon dog) hypothetical protein</fullName>
    </submittedName>
</protein>
<sequence length="72" mass="8263">MFLHLLLERNLYKTQVFRQSKRWPSATWKGPSPEPDHAGTLMVELPGSGTVKNKSVYKLPSLRYFVIATQTD</sequence>
<comment type="caution">
    <text evidence="1">The sequence shown here is derived from an EMBL/GenBank/DDBJ whole genome shotgun (WGS) entry which is preliminary data.</text>
</comment>
<reference evidence="1" key="1">
    <citation type="submission" date="2020-12" db="EMBL/GenBank/DDBJ databases">
        <authorList>
            <consortium name="Molecular Ecology Group"/>
        </authorList>
    </citation>
    <scope>NUCLEOTIDE SEQUENCE</scope>
    <source>
        <strain evidence="1">TBG_1078</strain>
    </source>
</reference>
<dbReference type="Proteomes" id="UP000645828">
    <property type="component" value="Unassembled WGS sequence"/>
</dbReference>
<name>A0A811ZBI2_NYCPR</name>
<evidence type="ECO:0000313" key="1">
    <source>
        <dbReference type="EMBL" id="CAD7686060.1"/>
    </source>
</evidence>
<gene>
    <name evidence="1" type="ORF">NYPRO_LOCUS18853</name>
</gene>
<organism evidence="1 2">
    <name type="scientific">Nyctereutes procyonoides</name>
    <name type="common">Raccoon dog</name>
    <name type="synonym">Canis procyonoides</name>
    <dbReference type="NCBI Taxonomy" id="34880"/>
    <lineage>
        <taxon>Eukaryota</taxon>
        <taxon>Metazoa</taxon>
        <taxon>Chordata</taxon>
        <taxon>Craniata</taxon>
        <taxon>Vertebrata</taxon>
        <taxon>Euteleostomi</taxon>
        <taxon>Mammalia</taxon>
        <taxon>Eutheria</taxon>
        <taxon>Laurasiatheria</taxon>
        <taxon>Carnivora</taxon>
        <taxon>Caniformia</taxon>
        <taxon>Canidae</taxon>
        <taxon>Nyctereutes</taxon>
    </lineage>
</organism>
<keyword evidence="2" id="KW-1185">Reference proteome</keyword>
<proteinExistence type="predicted"/>
<accession>A0A811ZBI2</accession>
<dbReference type="EMBL" id="CAJHUB010000761">
    <property type="protein sequence ID" value="CAD7686060.1"/>
    <property type="molecule type" value="Genomic_DNA"/>
</dbReference>